<dbReference type="InterPro" id="IPR036318">
    <property type="entry name" value="FAD-bd_PCMH-like_sf"/>
</dbReference>
<dbReference type="InterPro" id="IPR016166">
    <property type="entry name" value="FAD-bd_PCMH"/>
</dbReference>
<keyword evidence="3" id="KW-0274">FAD</keyword>
<feature type="domain" description="FAD-binding PCMH-type" evidence="5">
    <location>
        <begin position="64"/>
        <end position="229"/>
    </location>
</feature>
<gene>
    <name evidence="6" type="ORF">LCGC14_0112530</name>
</gene>
<dbReference type="GO" id="GO:0071949">
    <property type="term" value="F:FAD binding"/>
    <property type="evidence" value="ECO:0007669"/>
    <property type="project" value="InterPro"/>
</dbReference>
<organism evidence="6">
    <name type="scientific">marine sediment metagenome</name>
    <dbReference type="NCBI Taxonomy" id="412755"/>
    <lineage>
        <taxon>unclassified sequences</taxon>
        <taxon>metagenomes</taxon>
        <taxon>ecological metagenomes</taxon>
    </lineage>
</organism>
<evidence type="ECO:0000256" key="4">
    <source>
        <dbReference type="ARBA" id="ARBA00023002"/>
    </source>
</evidence>
<evidence type="ECO:0000259" key="5">
    <source>
        <dbReference type="PROSITE" id="PS51387"/>
    </source>
</evidence>
<proteinExistence type="inferred from homology"/>
<keyword evidence="4" id="KW-0560">Oxidoreductase</keyword>
<evidence type="ECO:0000256" key="3">
    <source>
        <dbReference type="ARBA" id="ARBA00022827"/>
    </source>
</evidence>
<dbReference type="InterPro" id="IPR006094">
    <property type="entry name" value="Oxid_FAD_bind_N"/>
</dbReference>
<dbReference type="PROSITE" id="PS51387">
    <property type="entry name" value="FAD_PCMH"/>
    <property type="match status" value="1"/>
</dbReference>
<comment type="caution">
    <text evidence="6">The sequence shown here is derived from an EMBL/GenBank/DDBJ whole genome shotgun (WGS) entry which is preliminary data.</text>
</comment>
<dbReference type="Pfam" id="PF01565">
    <property type="entry name" value="FAD_binding_4"/>
    <property type="match status" value="1"/>
</dbReference>
<keyword evidence="2" id="KW-0285">Flavoprotein</keyword>
<dbReference type="SUPFAM" id="SSF55103">
    <property type="entry name" value="FAD-linked oxidases, C-terminal domain"/>
    <property type="match status" value="1"/>
</dbReference>
<dbReference type="PANTHER" id="PTHR13878:SF53">
    <property type="entry name" value="CYTOKININ DEHYDROGENASE 6"/>
    <property type="match status" value="1"/>
</dbReference>
<dbReference type="InterPro" id="IPR016164">
    <property type="entry name" value="FAD-linked_Oxase-like_C"/>
</dbReference>
<protein>
    <recommendedName>
        <fullName evidence="5">FAD-binding PCMH-type domain-containing protein</fullName>
    </recommendedName>
</protein>
<dbReference type="InterPro" id="IPR050432">
    <property type="entry name" value="FAD-linked_Oxidoreductases_BP"/>
</dbReference>
<dbReference type="EMBL" id="LAZR01000033">
    <property type="protein sequence ID" value="KKO01898.1"/>
    <property type="molecule type" value="Genomic_DNA"/>
</dbReference>
<dbReference type="PANTHER" id="PTHR13878">
    <property type="entry name" value="GULONOLACTONE OXIDASE"/>
    <property type="match status" value="1"/>
</dbReference>
<sequence length="495" mass="54754">MNNYTRRAALFGGGALLGGVAMRQSMPSNPSLDGVQIVQPRQSATMLNDASGLSETPISRHIVMRDDRGEALITAIRAELTEARSEGRCVNVGAARHSMGGQAIPRGGHAITFDGNKIEIDRDHSFMRCHAGARWRDVIATADPLELGPRVMQSNNDFGIAATFCVNAHGWPVKEGPMGSTVRAFDMVLPDGDLVSCSPTQNADLFDMTMGGYGLTGIITQMDVDLRPNQRLTPSFEPMPAEEFGTRFIDALADPDVTMAYGRLSVDRAAFMSEALMITYRATEDQNDLPPAAGSGAAARVASLIYRAQLGNEGMKRLRWWFETGLAPRIGGGPVTRNSLINEPVATLDDRDPYRTDILHEYFVSPDRFPEFLNICREVIPSSYQEFLNVTLRYVDTDPRSWLSYAPVPRIAAVMSFSQEMTSRAEEDMARMTHALIEAVISIGGTYYLPYRPHADQMQFERAYPRAAEFAAAKRTLDPDLVLRNNLWDQYLETL</sequence>
<dbReference type="InterPro" id="IPR016169">
    <property type="entry name" value="FAD-bd_PCMH_sub2"/>
</dbReference>
<dbReference type="Gene3D" id="3.30.465.10">
    <property type="match status" value="1"/>
</dbReference>
<name>A0A0F9VPQ7_9ZZZZ</name>
<evidence type="ECO:0000256" key="2">
    <source>
        <dbReference type="ARBA" id="ARBA00022630"/>
    </source>
</evidence>
<evidence type="ECO:0000256" key="1">
    <source>
        <dbReference type="ARBA" id="ARBA00005466"/>
    </source>
</evidence>
<accession>A0A0F9VPQ7</accession>
<comment type="similarity">
    <text evidence="1">Belongs to the oxygen-dependent FAD-linked oxidoreductase family.</text>
</comment>
<evidence type="ECO:0000313" key="6">
    <source>
        <dbReference type="EMBL" id="KKO01898.1"/>
    </source>
</evidence>
<reference evidence="6" key="1">
    <citation type="journal article" date="2015" name="Nature">
        <title>Complex archaea that bridge the gap between prokaryotes and eukaryotes.</title>
        <authorList>
            <person name="Spang A."/>
            <person name="Saw J.H."/>
            <person name="Jorgensen S.L."/>
            <person name="Zaremba-Niedzwiedzka K."/>
            <person name="Martijn J."/>
            <person name="Lind A.E."/>
            <person name="van Eijk R."/>
            <person name="Schleper C."/>
            <person name="Guy L."/>
            <person name="Ettema T.J."/>
        </authorList>
    </citation>
    <scope>NUCLEOTIDE SEQUENCE</scope>
</reference>
<dbReference type="SUPFAM" id="SSF56176">
    <property type="entry name" value="FAD-binding/transporter-associated domain-like"/>
    <property type="match status" value="1"/>
</dbReference>
<dbReference type="GO" id="GO:0016491">
    <property type="term" value="F:oxidoreductase activity"/>
    <property type="evidence" value="ECO:0007669"/>
    <property type="project" value="UniProtKB-KW"/>
</dbReference>
<dbReference type="AlphaFoldDB" id="A0A0F9VPQ7"/>